<keyword evidence="1" id="KW-0472">Membrane</keyword>
<evidence type="ECO:0000313" key="3">
    <source>
        <dbReference type="Proteomes" id="UP000559027"/>
    </source>
</evidence>
<feature type="transmembrane region" description="Helical" evidence="1">
    <location>
        <begin position="56"/>
        <end position="81"/>
    </location>
</feature>
<keyword evidence="1" id="KW-0812">Transmembrane</keyword>
<accession>A0A8H5CWJ5</accession>
<reference evidence="2 3" key="1">
    <citation type="journal article" date="2020" name="ISME J.">
        <title>Uncovering the hidden diversity of litter-decomposition mechanisms in mushroom-forming fungi.</title>
        <authorList>
            <person name="Floudas D."/>
            <person name="Bentzer J."/>
            <person name="Ahren D."/>
            <person name="Johansson T."/>
            <person name="Persson P."/>
            <person name="Tunlid A."/>
        </authorList>
    </citation>
    <scope>NUCLEOTIDE SEQUENCE [LARGE SCALE GENOMIC DNA]</scope>
    <source>
        <strain evidence="2 3">CBS 146.42</strain>
    </source>
</reference>
<feature type="transmembrane region" description="Helical" evidence="1">
    <location>
        <begin position="141"/>
        <end position="162"/>
    </location>
</feature>
<comment type="caution">
    <text evidence="2">The sequence shown here is derived from an EMBL/GenBank/DDBJ whole genome shotgun (WGS) entry which is preliminary data.</text>
</comment>
<proteinExistence type="predicted"/>
<feature type="transmembrane region" description="Helical" evidence="1">
    <location>
        <begin position="214"/>
        <end position="233"/>
    </location>
</feature>
<feature type="transmembrane region" description="Helical" evidence="1">
    <location>
        <begin position="239"/>
        <end position="262"/>
    </location>
</feature>
<feature type="transmembrane region" description="Helical" evidence="1">
    <location>
        <begin position="174"/>
        <end position="193"/>
    </location>
</feature>
<protein>
    <submittedName>
        <fullName evidence="2">Uncharacterized protein</fullName>
    </submittedName>
</protein>
<sequence length="282" mass="30897">MFSSLRAREFDVSLSIPSTYPYNIAFLTLNILGAAAFVIVLSLTEMLHRYNIRHHAWRSFCVSWIVFGLSYAVGTCILMSYQGGKNSGRSAMAVCAIQSGLIYAAPVLVANTTLGLIIQLRSIMLVGMNKAQDQLSSRSRILVATIPWIIWTINFFGVLAYALIEPSKLEMNDIGTYCHLKIPTMNTAILVVLMYKRGFRLAGKCDASKTAIRLGIFMLQVTVGIGLALAIVFTESNTIVMDLIIAIQSPIAALIFGLRTLVAKSLSLQRQSILRLLGGVLT</sequence>
<dbReference type="EMBL" id="JAACJO010000017">
    <property type="protein sequence ID" value="KAF5349250.1"/>
    <property type="molecule type" value="Genomic_DNA"/>
</dbReference>
<organism evidence="2 3">
    <name type="scientific">Leucocoprinus leucothites</name>
    <dbReference type="NCBI Taxonomy" id="201217"/>
    <lineage>
        <taxon>Eukaryota</taxon>
        <taxon>Fungi</taxon>
        <taxon>Dikarya</taxon>
        <taxon>Basidiomycota</taxon>
        <taxon>Agaricomycotina</taxon>
        <taxon>Agaricomycetes</taxon>
        <taxon>Agaricomycetidae</taxon>
        <taxon>Agaricales</taxon>
        <taxon>Agaricineae</taxon>
        <taxon>Agaricaceae</taxon>
        <taxon>Leucocoprinus</taxon>
    </lineage>
</organism>
<dbReference type="Proteomes" id="UP000559027">
    <property type="component" value="Unassembled WGS sequence"/>
</dbReference>
<name>A0A8H5CWJ5_9AGAR</name>
<feature type="transmembrane region" description="Helical" evidence="1">
    <location>
        <begin position="101"/>
        <end position="120"/>
    </location>
</feature>
<keyword evidence="3" id="KW-1185">Reference proteome</keyword>
<dbReference type="OrthoDB" id="2988301at2759"/>
<keyword evidence="1" id="KW-1133">Transmembrane helix</keyword>
<gene>
    <name evidence="2" type="ORF">D9756_009404</name>
</gene>
<evidence type="ECO:0000313" key="2">
    <source>
        <dbReference type="EMBL" id="KAF5349250.1"/>
    </source>
</evidence>
<dbReference type="AlphaFoldDB" id="A0A8H5CWJ5"/>
<feature type="transmembrane region" description="Helical" evidence="1">
    <location>
        <begin position="20"/>
        <end position="44"/>
    </location>
</feature>
<evidence type="ECO:0000256" key="1">
    <source>
        <dbReference type="SAM" id="Phobius"/>
    </source>
</evidence>